<organism evidence="1 2">
    <name type="scientific">Fistulina hepatica ATCC 64428</name>
    <dbReference type="NCBI Taxonomy" id="1128425"/>
    <lineage>
        <taxon>Eukaryota</taxon>
        <taxon>Fungi</taxon>
        <taxon>Dikarya</taxon>
        <taxon>Basidiomycota</taxon>
        <taxon>Agaricomycotina</taxon>
        <taxon>Agaricomycetes</taxon>
        <taxon>Agaricomycetidae</taxon>
        <taxon>Agaricales</taxon>
        <taxon>Fistulinaceae</taxon>
        <taxon>Fistulina</taxon>
    </lineage>
</organism>
<sequence>MKNNNVTIEFQNPNPPKAGQEMKTVAVENNDLQNRSARIRRMMDVVIGDHYNAQTEVTEPVQQGHSLSKLAFRDESRARNESTRELGKARMALIWQSSNRARYMKLYTLLESSRKSKHKHITERRDFEQAVRGSKQWINKQYLVATAHW</sequence>
<gene>
    <name evidence="1" type="ORF">FISHEDRAFT_62947</name>
</gene>
<reference evidence="1 2" key="1">
    <citation type="journal article" date="2015" name="Fungal Genet. Biol.">
        <title>Evolution of novel wood decay mechanisms in Agaricales revealed by the genome sequences of Fistulina hepatica and Cylindrobasidium torrendii.</title>
        <authorList>
            <person name="Floudas D."/>
            <person name="Held B.W."/>
            <person name="Riley R."/>
            <person name="Nagy L.G."/>
            <person name="Koehler G."/>
            <person name="Ransdell A.S."/>
            <person name="Younus H."/>
            <person name="Chow J."/>
            <person name="Chiniquy J."/>
            <person name="Lipzen A."/>
            <person name="Tritt A."/>
            <person name="Sun H."/>
            <person name="Haridas S."/>
            <person name="LaButti K."/>
            <person name="Ohm R.A."/>
            <person name="Kues U."/>
            <person name="Blanchette R.A."/>
            <person name="Grigoriev I.V."/>
            <person name="Minto R.E."/>
            <person name="Hibbett D.S."/>
        </authorList>
    </citation>
    <scope>NUCLEOTIDE SEQUENCE [LARGE SCALE GENOMIC DNA]</scope>
    <source>
        <strain evidence="1 2">ATCC 64428</strain>
    </source>
</reference>
<evidence type="ECO:0000313" key="1">
    <source>
        <dbReference type="EMBL" id="KIY43093.1"/>
    </source>
</evidence>
<dbReference type="Proteomes" id="UP000054144">
    <property type="component" value="Unassembled WGS sequence"/>
</dbReference>
<evidence type="ECO:0000313" key="2">
    <source>
        <dbReference type="Proteomes" id="UP000054144"/>
    </source>
</evidence>
<proteinExistence type="predicted"/>
<protein>
    <submittedName>
        <fullName evidence="1">Uncharacterized protein</fullName>
    </submittedName>
</protein>
<name>A0A0D6ZZV2_9AGAR</name>
<accession>A0A0D6ZZV2</accession>
<dbReference type="AlphaFoldDB" id="A0A0D6ZZV2"/>
<keyword evidence="2" id="KW-1185">Reference proteome</keyword>
<dbReference type="EMBL" id="KN882118">
    <property type="protein sequence ID" value="KIY43093.1"/>
    <property type="molecule type" value="Genomic_DNA"/>
</dbReference>